<dbReference type="GO" id="GO:0006289">
    <property type="term" value="P:nucleotide-excision repair"/>
    <property type="evidence" value="ECO:0007669"/>
    <property type="project" value="InterPro"/>
</dbReference>
<dbReference type="GO" id="GO:0006351">
    <property type="term" value="P:DNA-templated transcription"/>
    <property type="evidence" value="ECO:0007669"/>
    <property type="project" value="InterPro"/>
</dbReference>
<accession>A0A8X6H2V6</accession>
<evidence type="ECO:0000313" key="13">
    <source>
        <dbReference type="Proteomes" id="UP000887116"/>
    </source>
</evidence>
<sequence>MSPGTSSEDVLLMVNHVHHKKVDGTMYLMNERIAWMPNGKDTFSISHKYADIKMQKISPDGKSKVQLQVVLHSGDNTTFHFVNPMGANWQLQDRNGVKELLQQLLPKFKRKINKELEEKNNILANDPVLFQLYRDLVATQVITADEFWANYVKKPVQNQMINTEQETGVSGSFLIGIAPQTDGSCGIKYNITPEIIDSIFRTYPAVKKKHMENVPHKISESEFWTKFFQSHYFHRDRLNINSKDLFSECAKIDEQDVKNAIDQGIPDPFVDINSFEEDKFLDEDSKTVVSAHNTQKEINQNMIRRFNHHSMMVLQSCSKKKLDNPSEALPNAKKPALMNNCVASNKKNIPTAEPEKDPKKVIIENKIDYEDLRNNSKQNVSSLNLTKVNRYLSGPTPILDTNNVSPEEVVTAVNHLNSAIHHWSPNLSNVLSPNSAIVALGDVLPGGSLMKNMDGTHLKDSVPVEIQTEMKQLYCALSELLRHFWCCFPTTTPQLEEKVLSMQGSLQRFEYAKLQPFQEKLVRNCLQTQLCDHMRSLLLAAYKKFSTWQSRLGR</sequence>
<evidence type="ECO:0000256" key="4">
    <source>
        <dbReference type="ARBA" id="ARBA00022763"/>
    </source>
</evidence>
<dbReference type="Proteomes" id="UP000887116">
    <property type="component" value="Unassembled WGS sequence"/>
</dbReference>
<dbReference type="InterPro" id="IPR013876">
    <property type="entry name" value="TFIIH_BTF_p62_N"/>
</dbReference>
<dbReference type="Pfam" id="PF08567">
    <property type="entry name" value="PH_TFIIH"/>
    <property type="match status" value="1"/>
</dbReference>
<proteinExistence type="inferred from homology"/>
<evidence type="ECO:0000256" key="2">
    <source>
        <dbReference type="ARBA" id="ARBA00009448"/>
    </source>
</evidence>
<evidence type="ECO:0000256" key="9">
    <source>
        <dbReference type="ARBA" id="ARBA00057028"/>
    </source>
</evidence>
<keyword evidence="3" id="KW-0677">Repeat</keyword>
<reference evidence="12" key="1">
    <citation type="submission" date="2020-07" db="EMBL/GenBank/DDBJ databases">
        <title>Multicomponent nature underlies the extraordinary mechanical properties of spider dragline silk.</title>
        <authorList>
            <person name="Kono N."/>
            <person name="Nakamura H."/>
            <person name="Mori M."/>
            <person name="Yoshida Y."/>
            <person name="Ohtoshi R."/>
            <person name="Malay A.D."/>
            <person name="Moran D.A.P."/>
            <person name="Tomita M."/>
            <person name="Numata K."/>
            <person name="Arakawa K."/>
        </authorList>
    </citation>
    <scope>NUCLEOTIDE SEQUENCE</scope>
</reference>
<evidence type="ECO:0000256" key="3">
    <source>
        <dbReference type="ARBA" id="ARBA00022737"/>
    </source>
</evidence>
<keyword evidence="8" id="KW-0539">Nucleus</keyword>
<dbReference type="FunFam" id="2.30.29.30:FF:000115">
    <property type="entry name" value="General transcription factor IIH subunit 1"/>
    <property type="match status" value="1"/>
</dbReference>
<keyword evidence="13" id="KW-1185">Reference proteome</keyword>
<evidence type="ECO:0000256" key="10">
    <source>
        <dbReference type="ARBA" id="ARBA00070129"/>
    </source>
</evidence>
<dbReference type="AlphaFoldDB" id="A0A8X6H2V6"/>
<evidence type="ECO:0000256" key="1">
    <source>
        <dbReference type="ARBA" id="ARBA00004123"/>
    </source>
</evidence>
<dbReference type="InterPro" id="IPR011993">
    <property type="entry name" value="PH-like_dom_sf"/>
</dbReference>
<keyword evidence="7" id="KW-0234">DNA repair</keyword>
<dbReference type="PROSITE" id="PS50858">
    <property type="entry name" value="BSD"/>
    <property type="match status" value="2"/>
</dbReference>
<evidence type="ECO:0000256" key="7">
    <source>
        <dbReference type="ARBA" id="ARBA00023204"/>
    </source>
</evidence>
<comment type="function">
    <text evidence="9">Component of the general transcription and DNA repair factor IIH (TFIIH) core complex, which is involved in general and transcription-coupled nucleotide excision repair (NER) of damaged DNA and, when complexed to CAK, in RNA transcription by RNA polymerase II. In NER, TFIIH acts by opening DNA around the lesion to allow the excision of the damaged oligonucleotide and its replacement by a new DNA fragment. In transcription, TFIIH has an essential role in transcription initiation. When the pre-initiation complex (PIC) has been established, TFIIH is required for promoter opening and promoter escape. Phosphorylation of the C-terminal tail (CTD) of the largest subunit of RNA polymerase II by the kinase module CAK controls the initiation of transcription.</text>
</comment>
<organism evidence="12 13">
    <name type="scientific">Trichonephila clavata</name>
    <name type="common">Joro spider</name>
    <name type="synonym">Nephila clavata</name>
    <dbReference type="NCBI Taxonomy" id="2740835"/>
    <lineage>
        <taxon>Eukaryota</taxon>
        <taxon>Metazoa</taxon>
        <taxon>Ecdysozoa</taxon>
        <taxon>Arthropoda</taxon>
        <taxon>Chelicerata</taxon>
        <taxon>Arachnida</taxon>
        <taxon>Araneae</taxon>
        <taxon>Araneomorphae</taxon>
        <taxon>Entelegynae</taxon>
        <taxon>Araneoidea</taxon>
        <taxon>Nephilidae</taxon>
        <taxon>Trichonephila</taxon>
    </lineage>
</organism>
<evidence type="ECO:0000313" key="12">
    <source>
        <dbReference type="EMBL" id="GFQ66047.1"/>
    </source>
</evidence>
<protein>
    <recommendedName>
        <fullName evidence="10">General transcription factor IIH subunit 1</fullName>
    </recommendedName>
</protein>
<dbReference type="Pfam" id="PF03909">
    <property type="entry name" value="BSD"/>
    <property type="match status" value="1"/>
</dbReference>
<dbReference type="InterPro" id="IPR027079">
    <property type="entry name" value="Tfb1/GTF2H1"/>
</dbReference>
<dbReference type="PANTHER" id="PTHR12856">
    <property type="entry name" value="TRANSCRIPTION INITIATION FACTOR IIH-RELATED"/>
    <property type="match status" value="1"/>
</dbReference>
<dbReference type="OrthoDB" id="360521at2759"/>
<dbReference type="InterPro" id="IPR035925">
    <property type="entry name" value="BSD_dom_sf"/>
</dbReference>
<evidence type="ECO:0000256" key="8">
    <source>
        <dbReference type="ARBA" id="ARBA00023242"/>
    </source>
</evidence>
<keyword evidence="6" id="KW-0804">Transcription</keyword>
<comment type="similarity">
    <text evidence="2">Belongs to the TFB1 family.</text>
</comment>
<gene>
    <name evidence="12" type="primary">Gtf2h1</name>
    <name evidence="12" type="ORF">TNCT_313581</name>
</gene>
<dbReference type="SMART" id="SM00751">
    <property type="entry name" value="BSD"/>
    <property type="match status" value="2"/>
</dbReference>
<dbReference type="EMBL" id="BMAO01010275">
    <property type="protein sequence ID" value="GFQ66047.1"/>
    <property type="molecule type" value="Genomic_DNA"/>
</dbReference>
<evidence type="ECO:0000256" key="6">
    <source>
        <dbReference type="ARBA" id="ARBA00023163"/>
    </source>
</evidence>
<dbReference type="Gene3D" id="6.10.140.1200">
    <property type="match status" value="1"/>
</dbReference>
<dbReference type="Gene3D" id="2.30.29.30">
    <property type="entry name" value="Pleckstrin-homology domain (PH domain)/Phosphotyrosine-binding domain (PTB)"/>
    <property type="match status" value="1"/>
</dbReference>
<feature type="domain" description="BSD" evidence="11">
    <location>
        <begin position="104"/>
        <end position="152"/>
    </location>
</feature>
<dbReference type="SUPFAM" id="SSF50729">
    <property type="entry name" value="PH domain-like"/>
    <property type="match status" value="1"/>
</dbReference>
<feature type="domain" description="BSD" evidence="11">
    <location>
        <begin position="183"/>
        <end position="235"/>
    </location>
</feature>
<dbReference type="SUPFAM" id="SSF140383">
    <property type="entry name" value="BSD domain-like"/>
    <property type="match status" value="2"/>
</dbReference>
<keyword evidence="5" id="KW-0805">Transcription regulation</keyword>
<name>A0A8X6H2V6_TRICU</name>
<dbReference type="GO" id="GO:0000439">
    <property type="term" value="C:transcription factor TFIIH core complex"/>
    <property type="evidence" value="ECO:0007669"/>
    <property type="project" value="InterPro"/>
</dbReference>
<comment type="subcellular location">
    <subcellularLocation>
        <location evidence="1">Nucleus</location>
    </subcellularLocation>
</comment>
<dbReference type="InterPro" id="IPR005607">
    <property type="entry name" value="BSD_dom"/>
</dbReference>
<keyword evidence="4" id="KW-0227">DNA damage</keyword>
<dbReference type="CDD" id="cd13229">
    <property type="entry name" value="PH_TFIIH"/>
    <property type="match status" value="1"/>
</dbReference>
<evidence type="ECO:0000256" key="5">
    <source>
        <dbReference type="ARBA" id="ARBA00023015"/>
    </source>
</evidence>
<evidence type="ECO:0000259" key="11">
    <source>
        <dbReference type="PROSITE" id="PS50858"/>
    </source>
</evidence>
<comment type="caution">
    <text evidence="12">The sequence shown here is derived from an EMBL/GenBank/DDBJ whole genome shotgun (WGS) entry which is preliminary data.</text>
</comment>